<gene>
    <name evidence="1" type="ORF">SAMN05216285_2900</name>
</gene>
<dbReference type="InterPro" id="IPR038735">
    <property type="entry name" value="MSMEG_1276-like_NTP-PPase_dom"/>
</dbReference>
<dbReference type="eggNOG" id="arCOG03005">
    <property type="taxonomic scope" value="Archaea"/>
</dbReference>
<keyword evidence="2" id="KW-1185">Reference proteome</keyword>
<dbReference type="AlphaFoldDB" id="A0A1I0PSM2"/>
<sequence>MQTVTREYDKLVRDDIPAVIKRNGEVPVVRTASDDDEYESYLLEKLREEVDEYAASREHEELADILEVVRVIREFEGLSERELQELRDRKAESRGGFSDRIVLEHVES</sequence>
<dbReference type="EMBL" id="FOIS01000003">
    <property type="protein sequence ID" value="SEW17417.1"/>
    <property type="molecule type" value="Genomic_DNA"/>
</dbReference>
<organism evidence="1 2">
    <name type="scientific">Natrinema salifodinae</name>
    <dbReference type="NCBI Taxonomy" id="1202768"/>
    <lineage>
        <taxon>Archaea</taxon>
        <taxon>Methanobacteriati</taxon>
        <taxon>Methanobacteriota</taxon>
        <taxon>Stenosarchaea group</taxon>
        <taxon>Halobacteria</taxon>
        <taxon>Halobacteriales</taxon>
        <taxon>Natrialbaceae</taxon>
        <taxon>Natrinema</taxon>
    </lineage>
</organism>
<name>A0A1I0PSM2_9EURY</name>
<dbReference type="STRING" id="1202768.SAMN05216285_2900"/>
<accession>A0A1I0PSM2</accession>
<proteinExistence type="predicted"/>
<evidence type="ECO:0000313" key="2">
    <source>
        <dbReference type="Proteomes" id="UP000183275"/>
    </source>
</evidence>
<reference evidence="2" key="1">
    <citation type="submission" date="2016-10" db="EMBL/GenBank/DDBJ databases">
        <authorList>
            <person name="Varghese N."/>
        </authorList>
    </citation>
    <scope>NUCLEOTIDE SEQUENCE [LARGE SCALE GENOMIC DNA]</scope>
    <source>
        <strain evidence="2">CGMCC 1.12284</strain>
    </source>
</reference>
<evidence type="ECO:0000313" key="1">
    <source>
        <dbReference type="EMBL" id="SEW17417.1"/>
    </source>
</evidence>
<protein>
    <submittedName>
        <fullName evidence="1">Predicted house-cleaning noncanonical NTP pyrophosphatase, all-alpha NTP-PPase (MazG) superfamily</fullName>
    </submittedName>
</protein>
<dbReference type="Proteomes" id="UP000183275">
    <property type="component" value="Unassembled WGS sequence"/>
</dbReference>
<dbReference type="CDD" id="cd11532">
    <property type="entry name" value="NTP-PPase_COG4997"/>
    <property type="match status" value="1"/>
</dbReference>